<protein>
    <recommendedName>
        <fullName evidence="4">LysM domain-containing protein</fullName>
    </recommendedName>
</protein>
<evidence type="ECO:0000259" key="4">
    <source>
        <dbReference type="PROSITE" id="PS51782"/>
    </source>
</evidence>
<reference evidence="5 6" key="1">
    <citation type="submission" date="2019-09" db="EMBL/GenBank/DDBJ databases">
        <title>Draft genome of the ectomycorrhizal ascomycete Sphaerosporella brunnea.</title>
        <authorList>
            <consortium name="DOE Joint Genome Institute"/>
            <person name="Benucci G.M."/>
            <person name="Marozzi G."/>
            <person name="Antonielli L."/>
            <person name="Sanchez S."/>
            <person name="Marco P."/>
            <person name="Wang X."/>
            <person name="Falini L.B."/>
            <person name="Barry K."/>
            <person name="Haridas S."/>
            <person name="Lipzen A."/>
            <person name="Labutti K."/>
            <person name="Grigoriev I.V."/>
            <person name="Murat C."/>
            <person name="Martin F."/>
            <person name="Albertini E."/>
            <person name="Donnini D."/>
            <person name="Bonito G."/>
        </authorList>
    </citation>
    <scope>NUCLEOTIDE SEQUENCE [LARGE SCALE GENOMIC DNA]</scope>
    <source>
        <strain evidence="5 6">Sb_GMNB300</strain>
    </source>
</reference>
<dbReference type="AlphaFoldDB" id="A0A5J5EMA0"/>
<proteinExistence type="predicted"/>
<dbReference type="GO" id="GO:0008061">
    <property type="term" value="F:chitin binding"/>
    <property type="evidence" value="ECO:0007669"/>
    <property type="project" value="UniProtKB-KW"/>
</dbReference>
<organism evidence="5 6">
    <name type="scientific">Sphaerosporella brunnea</name>
    <dbReference type="NCBI Taxonomy" id="1250544"/>
    <lineage>
        <taxon>Eukaryota</taxon>
        <taxon>Fungi</taxon>
        <taxon>Dikarya</taxon>
        <taxon>Ascomycota</taxon>
        <taxon>Pezizomycotina</taxon>
        <taxon>Pezizomycetes</taxon>
        <taxon>Pezizales</taxon>
        <taxon>Pyronemataceae</taxon>
        <taxon>Sphaerosporella</taxon>
    </lineage>
</organism>
<dbReference type="InParanoid" id="A0A5J5EMA0"/>
<dbReference type="PANTHER" id="PTHR34997:SF16">
    <property type="entry name" value="LYSM DOMAIN-CONTAINING PROTEIN"/>
    <property type="match status" value="1"/>
</dbReference>
<keyword evidence="6" id="KW-1185">Reference proteome</keyword>
<feature type="domain" description="LysM" evidence="4">
    <location>
        <begin position="451"/>
        <end position="497"/>
    </location>
</feature>
<accession>A0A5J5EMA0</accession>
<dbReference type="InterPro" id="IPR036779">
    <property type="entry name" value="LysM_dom_sf"/>
</dbReference>
<feature type="chain" id="PRO_5023842554" description="LysM domain-containing protein" evidence="3">
    <location>
        <begin position="21"/>
        <end position="557"/>
    </location>
</feature>
<feature type="domain" description="LysM" evidence="4">
    <location>
        <begin position="233"/>
        <end position="278"/>
    </location>
</feature>
<keyword evidence="2" id="KW-0843">Virulence</keyword>
<dbReference type="SMART" id="SM00257">
    <property type="entry name" value="LysM"/>
    <property type="match status" value="3"/>
</dbReference>
<dbReference type="Gene3D" id="3.10.350.10">
    <property type="entry name" value="LysM domain"/>
    <property type="match status" value="4"/>
</dbReference>
<dbReference type="Proteomes" id="UP000326924">
    <property type="component" value="Unassembled WGS sequence"/>
</dbReference>
<feature type="domain" description="LysM" evidence="4">
    <location>
        <begin position="283"/>
        <end position="329"/>
    </location>
</feature>
<dbReference type="InterPro" id="IPR018392">
    <property type="entry name" value="LysM"/>
</dbReference>
<dbReference type="CDD" id="cd00118">
    <property type="entry name" value="LysM"/>
    <property type="match status" value="3"/>
</dbReference>
<evidence type="ECO:0000313" key="5">
    <source>
        <dbReference type="EMBL" id="KAA8896313.1"/>
    </source>
</evidence>
<dbReference type="InterPro" id="IPR052210">
    <property type="entry name" value="LysM1-like"/>
</dbReference>
<evidence type="ECO:0000313" key="6">
    <source>
        <dbReference type="Proteomes" id="UP000326924"/>
    </source>
</evidence>
<keyword evidence="3" id="KW-0732">Signal</keyword>
<gene>
    <name evidence="5" type="ORF">FN846DRAFT_965309</name>
</gene>
<evidence type="ECO:0000256" key="2">
    <source>
        <dbReference type="ARBA" id="ARBA00023026"/>
    </source>
</evidence>
<sequence length="557" mass="58980">MKSFFCAIFVGVELFRSAAADSFFFPNRTDLSDLGPDVANVSSGCVDAMLGAVNCDSTLITFMRTDYYAPIGNSTLQEVLCAPACGTSLSSYIANVSTACANDPQPYPGLPATHFGEWAYSTYNLTCLEDQNTGQYCTDYLSALFANSTTDQSGTGLPQSQLCSSCVIQYFRQVQGTPYSNYDSDLASQWSEIQSQCGLSYPTAIPTLTTNVTSLPNYAAPGTAYTGGCGSGNYYTVVSGDNCQVIAQKENVATGSLIILNGLLPDCSDLLLGATICLPQTCQTYQPVSGDTCAAIALANNITYPQLLAFNPFLNDYCTNLIAGTNICLSPPGGATWTGTTIAGATVTQTAIYASTTVAPPGAVASGTTRDCGRWYEVQAGDYCQLVALNQTIALGLFEQINPSIDSSCSNLLAGVYYCVQPTSDWNATSTSTVVTAPTNEASGTTDECYEYYTIQSGDYCALLENRFGITFAQFQLWNPEILNDCSNLQLDAAYCVNGVAQPSAAAKVRRDAPVFPEETGEVVRNGMPIPGGGVPVGWPYPLFGRGGVMDRAKSGK</sequence>
<dbReference type="PROSITE" id="PS51782">
    <property type="entry name" value="LYSM"/>
    <property type="match status" value="4"/>
</dbReference>
<feature type="domain" description="LysM" evidence="4">
    <location>
        <begin position="374"/>
        <end position="420"/>
    </location>
</feature>
<keyword evidence="1" id="KW-0147">Chitin-binding</keyword>
<feature type="signal peptide" evidence="3">
    <location>
        <begin position="1"/>
        <end position="20"/>
    </location>
</feature>
<dbReference type="OrthoDB" id="5985073at2759"/>
<dbReference type="SUPFAM" id="SSF54106">
    <property type="entry name" value="LysM domain"/>
    <property type="match status" value="3"/>
</dbReference>
<dbReference type="Pfam" id="PF01476">
    <property type="entry name" value="LysM"/>
    <property type="match status" value="3"/>
</dbReference>
<name>A0A5J5EMA0_9PEZI</name>
<evidence type="ECO:0000256" key="1">
    <source>
        <dbReference type="ARBA" id="ARBA00022669"/>
    </source>
</evidence>
<comment type="caution">
    <text evidence="5">The sequence shown here is derived from an EMBL/GenBank/DDBJ whole genome shotgun (WGS) entry which is preliminary data.</text>
</comment>
<dbReference type="EMBL" id="VXIS01000216">
    <property type="protein sequence ID" value="KAA8896313.1"/>
    <property type="molecule type" value="Genomic_DNA"/>
</dbReference>
<dbReference type="PANTHER" id="PTHR34997">
    <property type="entry name" value="AM15"/>
    <property type="match status" value="1"/>
</dbReference>
<evidence type="ECO:0000256" key="3">
    <source>
        <dbReference type="SAM" id="SignalP"/>
    </source>
</evidence>